<dbReference type="Pfam" id="PF00071">
    <property type="entry name" value="Ras"/>
    <property type="match status" value="1"/>
</dbReference>
<keyword evidence="2" id="KW-0342">GTP-binding</keyword>
<name>A0AAQ4EUH8_AMBAM</name>
<reference evidence="4 5" key="1">
    <citation type="journal article" date="2023" name="Arcadia Sci">
        <title>De novo assembly of a long-read Amblyomma americanum tick genome.</title>
        <authorList>
            <person name="Chou S."/>
            <person name="Poskanzer K.E."/>
            <person name="Rollins M."/>
            <person name="Thuy-Boun P.S."/>
        </authorList>
    </citation>
    <scope>NUCLEOTIDE SEQUENCE [LARGE SCALE GENOMIC DNA]</scope>
    <source>
        <strain evidence="4">F_SG_1</strain>
        <tissue evidence="4">Salivary glands</tissue>
    </source>
</reference>
<dbReference type="GO" id="GO:0003924">
    <property type="term" value="F:GTPase activity"/>
    <property type="evidence" value="ECO:0007669"/>
    <property type="project" value="InterPro"/>
</dbReference>
<dbReference type="InterPro" id="IPR050227">
    <property type="entry name" value="Rab"/>
</dbReference>
<evidence type="ECO:0000256" key="3">
    <source>
        <dbReference type="SAM" id="MobiDB-lite"/>
    </source>
</evidence>
<gene>
    <name evidence="4" type="ORF">V5799_020278</name>
</gene>
<evidence type="ECO:0000313" key="5">
    <source>
        <dbReference type="Proteomes" id="UP001321473"/>
    </source>
</evidence>
<dbReference type="GO" id="GO:0005525">
    <property type="term" value="F:GTP binding"/>
    <property type="evidence" value="ECO:0007669"/>
    <property type="project" value="UniProtKB-KW"/>
</dbReference>
<dbReference type="InterPro" id="IPR001806">
    <property type="entry name" value="Small_GTPase"/>
</dbReference>
<comment type="caution">
    <text evidence="4">The sequence shown here is derived from an EMBL/GenBank/DDBJ whole genome shotgun (WGS) entry which is preliminary data.</text>
</comment>
<evidence type="ECO:0000256" key="1">
    <source>
        <dbReference type="ARBA" id="ARBA00022741"/>
    </source>
</evidence>
<dbReference type="PANTHER" id="PTHR47977">
    <property type="entry name" value="RAS-RELATED PROTEIN RAB"/>
    <property type="match status" value="1"/>
</dbReference>
<feature type="compositionally biased region" description="Basic and acidic residues" evidence="3">
    <location>
        <begin position="61"/>
        <end position="75"/>
    </location>
</feature>
<dbReference type="SMART" id="SM00175">
    <property type="entry name" value="RAB"/>
    <property type="match status" value="1"/>
</dbReference>
<keyword evidence="5" id="KW-1185">Reference proteome</keyword>
<dbReference type="SUPFAM" id="SSF52540">
    <property type="entry name" value="P-loop containing nucleoside triphosphate hydrolases"/>
    <property type="match status" value="1"/>
</dbReference>
<dbReference type="AlphaFoldDB" id="A0AAQ4EUH8"/>
<accession>A0AAQ4EUH8</accession>
<dbReference type="PROSITE" id="PS51419">
    <property type="entry name" value="RAB"/>
    <property type="match status" value="1"/>
</dbReference>
<dbReference type="EMBL" id="JARKHS020010821">
    <property type="protein sequence ID" value="KAK8778381.1"/>
    <property type="molecule type" value="Genomic_DNA"/>
</dbReference>
<evidence type="ECO:0000313" key="4">
    <source>
        <dbReference type="EMBL" id="KAK8778381.1"/>
    </source>
</evidence>
<organism evidence="4 5">
    <name type="scientific">Amblyomma americanum</name>
    <name type="common">Lone star tick</name>
    <dbReference type="NCBI Taxonomy" id="6943"/>
    <lineage>
        <taxon>Eukaryota</taxon>
        <taxon>Metazoa</taxon>
        <taxon>Ecdysozoa</taxon>
        <taxon>Arthropoda</taxon>
        <taxon>Chelicerata</taxon>
        <taxon>Arachnida</taxon>
        <taxon>Acari</taxon>
        <taxon>Parasitiformes</taxon>
        <taxon>Ixodida</taxon>
        <taxon>Ixodoidea</taxon>
        <taxon>Ixodidae</taxon>
        <taxon>Amblyomminae</taxon>
        <taxon>Amblyomma</taxon>
    </lineage>
</organism>
<protein>
    <submittedName>
        <fullName evidence="4">Uncharacterized protein</fullName>
    </submittedName>
</protein>
<sequence length="172" mass="18732">MAPLDPHNHYVFNILLVGDVGVGKSSLLNALLAEKKSSDKTTAGRPTGVETNGLQYTTGGRESDEREEEGKKSEGVGKGGGYRKTGVNFKLKTIQLDGQTVKLQIWTTSDDLGFLKITSKYSKEEHGVIIMYDITDQESTRAPPCGYKGKLCSFDRNFTGILQKRISVVAAS</sequence>
<feature type="region of interest" description="Disordered" evidence="3">
    <location>
        <begin position="36"/>
        <end position="79"/>
    </location>
</feature>
<dbReference type="Gene3D" id="3.40.50.300">
    <property type="entry name" value="P-loop containing nucleotide triphosphate hydrolases"/>
    <property type="match status" value="1"/>
</dbReference>
<evidence type="ECO:0000256" key="2">
    <source>
        <dbReference type="ARBA" id="ARBA00023134"/>
    </source>
</evidence>
<dbReference type="InterPro" id="IPR027417">
    <property type="entry name" value="P-loop_NTPase"/>
</dbReference>
<proteinExistence type="predicted"/>
<keyword evidence="1" id="KW-0547">Nucleotide-binding</keyword>
<dbReference type="Proteomes" id="UP001321473">
    <property type="component" value="Unassembled WGS sequence"/>
</dbReference>